<dbReference type="Proteomes" id="UP000830401">
    <property type="component" value="Chromosome"/>
</dbReference>
<protein>
    <submittedName>
        <fullName evidence="2">Uncharacterized protein</fullName>
    </submittedName>
</protein>
<accession>A0ABY4GB51</accession>
<proteinExistence type="predicted"/>
<organism evidence="2 3">
    <name type="scientific">Hymenobacter volaticus</name>
    <dbReference type="NCBI Taxonomy" id="2932254"/>
    <lineage>
        <taxon>Bacteria</taxon>
        <taxon>Pseudomonadati</taxon>
        <taxon>Bacteroidota</taxon>
        <taxon>Cytophagia</taxon>
        <taxon>Cytophagales</taxon>
        <taxon>Hymenobacteraceae</taxon>
        <taxon>Hymenobacter</taxon>
    </lineage>
</organism>
<name>A0ABY4GB51_9BACT</name>
<evidence type="ECO:0000313" key="2">
    <source>
        <dbReference type="EMBL" id="UOQ68000.1"/>
    </source>
</evidence>
<dbReference type="RefSeq" id="WP_245124441.1">
    <property type="nucleotide sequence ID" value="NZ_CP095061.1"/>
</dbReference>
<gene>
    <name evidence="2" type="ORF">MUN86_09160</name>
</gene>
<evidence type="ECO:0000313" key="3">
    <source>
        <dbReference type="Proteomes" id="UP000830401"/>
    </source>
</evidence>
<reference evidence="2" key="1">
    <citation type="submission" date="2022-04" db="EMBL/GenBank/DDBJ databases">
        <title>Hymenobacter sp. isolated from the air.</title>
        <authorList>
            <person name="Won M."/>
            <person name="Lee C.-M."/>
            <person name="Woen H.-Y."/>
            <person name="Kwon S.-W."/>
        </authorList>
    </citation>
    <scope>NUCLEOTIDE SEQUENCE</scope>
    <source>
        <strain evidence="2">5420S-77</strain>
    </source>
</reference>
<evidence type="ECO:0000256" key="1">
    <source>
        <dbReference type="SAM" id="MobiDB-lite"/>
    </source>
</evidence>
<sequence>MSSNLNYLDPALQPLQDKIAAYLTAEKELERAQIEAANLPLDKAQENASASAFEQRPPTGSYDQHPDELQQQLENLRDDLTLLRREIIGMLPALDEWVKVNLGYGPSRVGAFRITGTPDEEPQYELRVIQ</sequence>
<feature type="region of interest" description="Disordered" evidence="1">
    <location>
        <begin position="41"/>
        <end position="66"/>
    </location>
</feature>
<keyword evidence="3" id="KW-1185">Reference proteome</keyword>
<dbReference type="EMBL" id="CP095061">
    <property type="protein sequence ID" value="UOQ68000.1"/>
    <property type="molecule type" value="Genomic_DNA"/>
</dbReference>